<dbReference type="EMBL" id="UZAF01020524">
    <property type="protein sequence ID" value="VDO70643.1"/>
    <property type="molecule type" value="Genomic_DNA"/>
</dbReference>
<accession>A0A0N4X206</accession>
<organism evidence="3">
    <name type="scientific">Haemonchus placei</name>
    <name type="common">Barber's pole worm</name>
    <dbReference type="NCBI Taxonomy" id="6290"/>
    <lineage>
        <taxon>Eukaryota</taxon>
        <taxon>Metazoa</taxon>
        <taxon>Ecdysozoa</taxon>
        <taxon>Nematoda</taxon>
        <taxon>Chromadorea</taxon>
        <taxon>Rhabditida</taxon>
        <taxon>Rhabditina</taxon>
        <taxon>Rhabditomorpha</taxon>
        <taxon>Strongyloidea</taxon>
        <taxon>Trichostrongylidae</taxon>
        <taxon>Haemonchus</taxon>
    </lineage>
</organism>
<reference evidence="1 2" key="2">
    <citation type="submission" date="2018-11" db="EMBL/GenBank/DDBJ databases">
        <authorList>
            <consortium name="Pathogen Informatics"/>
        </authorList>
    </citation>
    <scope>NUCLEOTIDE SEQUENCE [LARGE SCALE GENOMIC DNA]</scope>
    <source>
        <strain evidence="1 2">MHpl1</strain>
    </source>
</reference>
<evidence type="ECO:0000313" key="2">
    <source>
        <dbReference type="Proteomes" id="UP000268014"/>
    </source>
</evidence>
<keyword evidence="2" id="KW-1185">Reference proteome</keyword>
<gene>
    <name evidence="1" type="ORF">HPLM_LOCUS18370</name>
</gene>
<evidence type="ECO:0000313" key="1">
    <source>
        <dbReference type="EMBL" id="VDO70643.1"/>
    </source>
</evidence>
<reference evidence="3" key="1">
    <citation type="submission" date="2017-02" db="UniProtKB">
        <authorList>
            <consortium name="WormBaseParasite"/>
        </authorList>
    </citation>
    <scope>IDENTIFICATION</scope>
</reference>
<proteinExistence type="predicted"/>
<evidence type="ECO:0000313" key="3">
    <source>
        <dbReference type="WBParaSite" id="HPLM_0001837801-mRNA-1"/>
    </source>
</evidence>
<sequence>MTVVENCQVSRETDVRTELNTKANDIGHTQKQANKEMMSSFVFALSPGDDRAGWLWMSQKYFSVNNENTLDRSTSDLVRMQIRWYVQVLVAGWFTQSMQLVGDWL</sequence>
<dbReference type="WBParaSite" id="HPLM_0001837801-mRNA-1">
    <property type="protein sequence ID" value="HPLM_0001837801-mRNA-1"/>
    <property type="gene ID" value="HPLM_0001837801"/>
</dbReference>
<name>A0A0N4X206_HAEPC</name>
<protein>
    <submittedName>
        <fullName evidence="3">IncF plasmid conjugative transfer protein TraD</fullName>
    </submittedName>
</protein>
<dbReference type="Proteomes" id="UP000268014">
    <property type="component" value="Unassembled WGS sequence"/>
</dbReference>
<dbReference type="AlphaFoldDB" id="A0A0N4X206"/>